<evidence type="ECO:0000313" key="10">
    <source>
        <dbReference type="Proteomes" id="UP000183471"/>
    </source>
</evidence>
<dbReference type="Pfam" id="PF00889">
    <property type="entry name" value="EF_TS"/>
    <property type="match status" value="1"/>
</dbReference>
<evidence type="ECO:0000313" key="9">
    <source>
        <dbReference type="EMBL" id="SDQ51381.1"/>
    </source>
</evidence>
<dbReference type="Gene3D" id="1.10.286.20">
    <property type="match status" value="1"/>
</dbReference>
<keyword evidence="5" id="KW-0963">Cytoplasm</keyword>
<dbReference type="PROSITE" id="PS01126">
    <property type="entry name" value="EF_TS_1"/>
    <property type="match status" value="1"/>
</dbReference>
<organism evidence="9 10">
    <name type="scientific">Nitrosospira multiformis</name>
    <dbReference type="NCBI Taxonomy" id="1231"/>
    <lineage>
        <taxon>Bacteria</taxon>
        <taxon>Pseudomonadati</taxon>
        <taxon>Pseudomonadota</taxon>
        <taxon>Betaproteobacteria</taxon>
        <taxon>Nitrosomonadales</taxon>
        <taxon>Nitrosomonadaceae</taxon>
        <taxon>Nitrosospira</taxon>
    </lineage>
</organism>
<dbReference type="RefSeq" id="WP_074634152.1">
    <property type="nucleotide sequence ID" value="NZ_FNKY01000001.1"/>
</dbReference>
<keyword evidence="3 5" id="KW-0251">Elongation factor</keyword>
<keyword evidence="4 5" id="KW-0648">Protein biosynthesis</keyword>
<comment type="subcellular location">
    <subcellularLocation>
        <location evidence="5 7">Cytoplasm</location>
    </subcellularLocation>
</comment>
<dbReference type="SUPFAM" id="SSF46934">
    <property type="entry name" value="UBA-like"/>
    <property type="match status" value="1"/>
</dbReference>
<evidence type="ECO:0000256" key="4">
    <source>
        <dbReference type="ARBA" id="ARBA00022917"/>
    </source>
</evidence>
<dbReference type="InterPro" id="IPR014039">
    <property type="entry name" value="Transl_elong_EFTs/EF1B_dimer"/>
</dbReference>
<dbReference type="CDD" id="cd14275">
    <property type="entry name" value="UBA_EF-Ts"/>
    <property type="match status" value="1"/>
</dbReference>
<dbReference type="Proteomes" id="UP000183471">
    <property type="component" value="Unassembled WGS sequence"/>
</dbReference>
<keyword evidence="10" id="KW-1185">Reference proteome</keyword>
<evidence type="ECO:0000256" key="2">
    <source>
        <dbReference type="ARBA" id="ARBA00016956"/>
    </source>
</evidence>
<reference evidence="9 10" key="1">
    <citation type="submission" date="2016-10" db="EMBL/GenBank/DDBJ databases">
        <authorList>
            <person name="Varghese N."/>
            <person name="Submissions S."/>
        </authorList>
    </citation>
    <scope>NUCLEOTIDE SEQUENCE [LARGE SCALE GENOMIC DNA]</scope>
    <source>
        <strain evidence="9 10">Nl1</strain>
    </source>
</reference>
<dbReference type="PROSITE" id="PS01127">
    <property type="entry name" value="EF_TS_2"/>
    <property type="match status" value="1"/>
</dbReference>
<comment type="caution">
    <text evidence="9">The sequence shown here is derived from an EMBL/GenBank/DDBJ whole genome shotgun (WGS) entry which is preliminary data.</text>
</comment>
<comment type="similarity">
    <text evidence="1 5 6">Belongs to the EF-Ts family.</text>
</comment>
<evidence type="ECO:0000256" key="6">
    <source>
        <dbReference type="RuleBase" id="RU000642"/>
    </source>
</evidence>
<evidence type="ECO:0000256" key="7">
    <source>
        <dbReference type="RuleBase" id="RU000643"/>
    </source>
</evidence>
<gene>
    <name evidence="5" type="primary">tsf</name>
    <name evidence="9" type="ORF">SAMN05216402_1143</name>
</gene>
<dbReference type="Gene3D" id="1.10.8.10">
    <property type="entry name" value="DNA helicase RuvA subunit, C-terminal domain"/>
    <property type="match status" value="1"/>
</dbReference>
<accession>A0ABY0TF19</accession>
<proteinExistence type="inferred from homology"/>
<sequence length="302" mass="32147">MADITAQMVKELRDMTGLGMMECKKALTETSGDMKAAEDLLRIKSGAKASKAAGRIAAEGMVAAYIAPDGKRGALVEINCETDFVARNEDFINFARGLAQLVAGSGVADTAALAGASLPGGENVDDFRKALVMKLGENINVRRFVRYVADGRLVSYLHGTKIGVMVDYTGGDETLGKDLAMHIAASKPICVSREQVSPELLVRERQIYTAQAAESGKSADIVARMVDGRIAKYLAEVTLLGQPFVKDADQTVEKLLAAKSATVNGFTLFVVGEGIEKKSGDFAAEVMAQVSQMKEDQASQTN</sequence>
<dbReference type="Gene3D" id="3.30.479.20">
    <property type="entry name" value="Elongation factor Ts, dimerisation domain"/>
    <property type="match status" value="2"/>
</dbReference>
<evidence type="ECO:0000256" key="5">
    <source>
        <dbReference type="HAMAP-Rule" id="MF_00050"/>
    </source>
</evidence>
<evidence type="ECO:0000256" key="1">
    <source>
        <dbReference type="ARBA" id="ARBA00005532"/>
    </source>
</evidence>
<dbReference type="InterPro" id="IPR018101">
    <property type="entry name" value="Transl_elong_Ts_CS"/>
</dbReference>
<dbReference type="InterPro" id="IPR001816">
    <property type="entry name" value="Transl_elong_EFTs/EF1B"/>
</dbReference>
<evidence type="ECO:0000256" key="3">
    <source>
        <dbReference type="ARBA" id="ARBA00022768"/>
    </source>
</evidence>
<dbReference type="PANTHER" id="PTHR11741">
    <property type="entry name" value="ELONGATION FACTOR TS"/>
    <property type="match status" value="1"/>
</dbReference>
<dbReference type="PANTHER" id="PTHR11741:SF0">
    <property type="entry name" value="ELONGATION FACTOR TS, MITOCHONDRIAL"/>
    <property type="match status" value="1"/>
</dbReference>
<protein>
    <recommendedName>
        <fullName evidence="2 5">Elongation factor Ts</fullName>
        <shortName evidence="5">EF-Ts</shortName>
    </recommendedName>
</protein>
<dbReference type="SUPFAM" id="SSF54713">
    <property type="entry name" value="Elongation factor Ts (EF-Ts), dimerisation domain"/>
    <property type="match status" value="2"/>
</dbReference>
<dbReference type="HAMAP" id="MF_00050">
    <property type="entry name" value="EF_Ts"/>
    <property type="match status" value="1"/>
</dbReference>
<dbReference type="GO" id="GO:0003746">
    <property type="term" value="F:translation elongation factor activity"/>
    <property type="evidence" value="ECO:0007669"/>
    <property type="project" value="UniProtKB-KW"/>
</dbReference>
<evidence type="ECO:0000259" key="8">
    <source>
        <dbReference type="Pfam" id="PF00889"/>
    </source>
</evidence>
<dbReference type="InterPro" id="IPR036402">
    <property type="entry name" value="EF-Ts_dimer_sf"/>
</dbReference>
<dbReference type="NCBIfam" id="TIGR00116">
    <property type="entry name" value="tsf"/>
    <property type="match status" value="1"/>
</dbReference>
<comment type="function">
    <text evidence="5 6">Associates with the EF-Tu.GDP complex and induces the exchange of GDP to GTP. It remains bound to the aminoacyl-tRNA.EF-Tu.GTP complex up to the GTP hydrolysis stage on the ribosome.</text>
</comment>
<feature type="region of interest" description="Involved in Mg(2+) ion dislocation from EF-Tu" evidence="5">
    <location>
        <begin position="82"/>
        <end position="85"/>
    </location>
</feature>
<dbReference type="InterPro" id="IPR009060">
    <property type="entry name" value="UBA-like_sf"/>
</dbReference>
<name>A0ABY0TF19_9PROT</name>
<feature type="domain" description="Translation elongation factor EFTs/EF1B dimerisation" evidence="8">
    <location>
        <begin position="73"/>
        <end position="273"/>
    </location>
</feature>
<dbReference type="EMBL" id="FNKY01000001">
    <property type="protein sequence ID" value="SDQ51381.1"/>
    <property type="molecule type" value="Genomic_DNA"/>
</dbReference>